<protein>
    <recommendedName>
        <fullName evidence="3">4-alpha-glucanotransferase</fullName>
        <ecNumber evidence="3">2.4.1.25</ecNumber>
    </recommendedName>
    <alternativeName>
        <fullName evidence="7">Amylomaltase</fullName>
    </alternativeName>
    <alternativeName>
        <fullName evidence="8">Disproportionating enzyme</fullName>
    </alternativeName>
</protein>
<dbReference type="Pfam" id="PF02446">
    <property type="entry name" value="Glyco_hydro_77"/>
    <property type="match status" value="1"/>
</dbReference>
<evidence type="ECO:0000256" key="3">
    <source>
        <dbReference type="ARBA" id="ARBA00012560"/>
    </source>
</evidence>
<evidence type="ECO:0000256" key="5">
    <source>
        <dbReference type="ARBA" id="ARBA00022679"/>
    </source>
</evidence>
<evidence type="ECO:0000256" key="1">
    <source>
        <dbReference type="ARBA" id="ARBA00000439"/>
    </source>
</evidence>
<sequence>LDYNSADVWANQNYFKLNEEKKPKVVSGVPPDAFSDTGQLWGHPIYNWNELKKHDYKWWINRIDHCLNLYDFLRIDHFRGLVAYWEVPAGEDTAINGRWVEGPAEDLFPLLADKFEDFPFIAEDLGEITENVIEMRDRFGFPGMQVLIFGFGDDFPNNPHLPHNFSENNLACTGTHDTNTIRGWFENEASLEEKDRLRRYLGKEVSSDEVSRDFMRLAMMSVSKLVSTPMQDVLCLGEKARMNRPAEKEGNWKWRLNPEQISPELENKIRKMTHTYGRA</sequence>
<feature type="non-terminal residue" evidence="9">
    <location>
        <position position="1"/>
    </location>
</feature>
<dbReference type="InterPro" id="IPR003385">
    <property type="entry name" value="Glyco_hydro_77"/>
</dbReference>
<keyword evidence="6" id="KW-0119">Carbohydrate metabolism</keyword>
<evidence type="ECO:0000256" key="4">
    <source>
        <dbReference type="ARBA" id="ARBA00022676"/>
    </source>
</evidence>
<evidence type="ECO:0000313" key="9">
    <source>
        <dbReference type="EMBL" id="KXA88608.1"/>
    </source>
</evidence>
<evidence type="ECO:0000256" key="8">
    <source>
        <dbReference type="ARBA" id="ARBA00031501"/>
    </source>
</evidence>
<gene>
    <name evidence="9" type="ORF">AKJ61_04565</name>
</gene>
<dbReference type="NCBIfam" id="TIGR00217">
    <property type="entry name" value="malQ"/>
    <property type="match status" value="1"/>
</dbReference>
<dbReference type="GO" id="GO:0004134">
    <property type="term" value="F:4-alpha-glucanotransferase activity"/>
    <property type="evidence" value="ECO:0007669"/>
    <property type="project" value="UniProtKB-EC"/>
</dbReference>
<evidence type="ECO:0000256" key="2">
    <source>
        <dbReference type="ARBA" id="ARBA00005684"/>
    </source>
</evidence>
<dbReference type="Gene3D" id="3.20.20.80">
    <property type="entry name" value="Glycosidases"/>
    <property type="match status" value="1"/>
</dbReference>
<dbReference type="EC" id="2.4.1.25" evidence="3"/>
<name>A0A133U342_9EURY</name>
<dbReference type="PATRIC" id="fig|1698260.3.peg.101"/>
<dbReference type="AlphaFoldDB" id="A0A133U342"/>
<reference evidence="9 10" key="1">
    <citation type="journal article" date="2016" name="Sci. Rep.">
        <title>Metabolic traits of an uncultured archaeal lineage -MSBL1- from brine pools of the Red Sea.</title>
        <authorList>
            <person name="Mwirichia R."/>
            <person name="Alam I."/>
            <person name="Rashid M."/>
            <person name="Vinu M."/>
            <person name="Ba-Alawi W."/>
            <person name="Anthony Kamau A."/>
            <person name="Kamanda Ngugi D."/>
            <person name="Goker M."/>
            <person name="Klenk H.P."/>
            <person name="Bajic V."/>
            <person name="Stingl U."/>
        </authorList>
    </citation>
    <scope>NUCLEOTIDE SEQUENCE [LARGE SCALE GENOMIC DNA]</scope>
    <source>
        <strain evidence="9">SCGC-AAA259B11</strain>
    </source>
</reference>
<dbReference type="EMBL" id="LHXK01000099">
    <property type="protein sequence ID" value="KXA88608.1"/>
    <property type="molecule type" value="Genomic_DNA"/>
</dbReference>
<dbReference type="InterPro" id="IPR017853">
    <property type="entry name" value="GH"/>
</dbReference>
<comment type="similarity">
    <text evidence="2">Belongs to the disproportionating enzyme family.</text>
</comment>
<keyword evidence="10" id="KW-1185">Reference proteome</keyword>
<dbReference type="Proteomes" id="UP000070184">
    <property type="component" value="Unassembled WGS sequence"/>
</dbReference>
<keyword evidence="4 9" id="KW-0328">Glycosyltransferase</keyword>
<evidence type="ECO:0000256" key="6">
    <source>
        <dbReference type="ARBA" id="ARBA00023277"/>
    </source>
</evidence>
<comment type="catalytic activity">
    <reaction evidence="1">
        <text>Transfers a segment of a (1-&gt;4)-alpha-D-glucan to a new position in an acceptor, which may be glucose or a (1-&gt;4)-alpha-D-glucan.</text>
        <dbReference type="EC" id="2.4.1.25"/>
    </reaction>
</comment>
<comment type="caution">
    <text evidence="9">The sequence shown here is derived from an EMBL/GenBank/DDBJ whole genome shotgun (WGS) entry which is preliminary data.</text>
</comment>
<proteinExistence type="inferred from homology"/>
<dbReference type="GO" id="GO:0005975">
    <property type="term" value="P:carbohydrate metabolic process"/>
    <property type="evidence" value="ECO:0007669"/>
    <property type="project" value="InterPro"/>
</dbReference>
<keyword evidence="5 9" id="KW-0808">Transferase</keyword>
<dbReference type="SUPFAM" id="SSF51445">
    <property type="entry name" value="(Trans)glycosidases"/>
    <property type="match status" value="1"/>
</dbReference>
<dbReference type="PANTHER" id="PTHR32438">
    <property type="entry name" value="4-ALPHA-GLUCANOTRANSFERASE DPE1, CHLOROPLASTIC/AMYLOPLASTIC"/>
    <property type="match status" value="1"/>
</dbReference>
<accession>A0A133U342</accession>
<dbReference type="PANTHER" id="PTHR32438:SF5">
    <property type="entry name" value="4-ALPHA-GLUCANOTRANSFERASE DPE1, CHLOROPLASTIC_AMYLOPLASTIC"/>
    <property type="match status" value="1"/>
</dbReference>
<organism evidence="9 10">
    <name type="scientific">candidate division MSBL1 archaeon SCGC-AAA259B11</name>
    <dbReference type="NCBI Taxonomy" id="1698260"/>
    <lineage>
        <taxon>Archaea</taxon>
        <taxon>Methanobacteriati</taxon>
        <taxon>Methanobacteriota</taxon>
        <taxon>candidate division MSBL1</taxon>
    </lineage>
</organism>
<evidence type="ECO:0000313" key="10">
    <source>
        <dbReference type="Proteomes" id="UP000070184"/>
    </source>
</evidence>
<evidence type="ECO:0000256" key="7">
    <source>
        <dbReference type="ARBA" id="ARBA00031423"/>
    </source>
</evidence>